<dbReference type="EMBL" id="BAAAGX010000010">
    <property type="protein sequence ID" value="GAA0242214.1"/>
    <property type="molecule type" value="Genomic_DNA"/>
</dbReference>
<organism evidence="3 4">
    <name type="scientific">Cryptosporangium japonicum</name>
    <dbReference type="NCBI Taxonomy" id="80872"/>
    <lineage>
        <taxon>Bacteria</taxon>
        <taxon>Bacillati</taxon>
        <taxon>Actinomycetota</taxon>
        <taxon>Actinomycetes</taxon>
        <taxon>Cryptosporangiales</taxon>
        <taxon>Cryptosporangiaceae</taxon>
        <taxon>Cryptosporangium</taxon>
    </lineage>
</organism>
<comment type="caution">
    <text evidence="3">The sequence shown here is derived from an EMBL/GenBank/DDBJ whole genome shotgun (WGS) entry which is preliminary data.</text>
</comment>
<dbReference type="Proteomes" id="UP001500967">
    <property type="component" value="Unassembled WGS sequence"/>
</dbReference>
<dbReference type="Gene3D" id="3.40.50.1980">
    <property type="entry name" value="Nitrogenase molybdenum iron protein domain"/>
    <property type="match status" value="2"/>
</dbReference>
<reference evidence="4" key="1">
    <citation type="journal article" date="2019" name="Int. J. Syst. Evol. Microbiol.">
        <title>The Global Catalogue of Microorganisms (GCM) 10K type strain sequencing project: providing services to taxonomists for standard genome sequencing and annotation.</title>
        <authorList>
            <consortium name="The Broad Institute Genomics Platform"/>
            <consortium name="The Broad Institute Genome Sequencing Center for Infectious Disease"/>
            <person name="Wu L."/>
            <person name="Ma J."/>
        </authorList>
    </citation>
    <scope>NUCLEOTIDE SEQUENCE [LARGE SCALE GENOMIC DNA]</scope>
    <source>
        <strain evidence="4">JCM 10425</strain>
    </source>
</reference>
<dbReference type="PANTHER" id="PTHR30535">
    <property type="entry name" value="VITAMIN B12-BINDING PROTEIN"/>
    <property type="match status" value="1"/>
</dbReference>
<dbReference type="InterPro" id="IPR002491">
    <property type="entry name" value="ABC_transptr_periplasmic_BD"/>
</dbReference>
<name>A0ABP3DWR4_9ACTN</name>
<feature type="domain" description="Fe/B12 periplasmic-binding" evidence="2">
    <location>
        <begin position="48"/>
        <end position="325"/>
    </location>
</feature>
<dbReference type="InterPro" id="IPR050902">
    <property type="entry name" value="ABC_Transporter_SBP"/>
</dbReference>
<gene>
    <name evidence="3" type="ORF">GCM10009539_29530</name>
</gene>
<dbReference type="Pfam" id="PF01497">
    <property type="entry name" value="Peripla_BP_2"/>
    <property type="match status" value="1"/>
</dbReference>
<keyword evidence="4" id="KW-1185">Reference proteome</keyword>
<evidence type="ECO:0000256" key="1">
    <source>
        <dbReference type="ARBA" id="ARBA00008814"/>
    </source>
</evidence>
<dbReference type="PROSITE" id="PS50983">
    <property type="entry name" value="FE_B12_PBP"/>
    <property type="match status" value="1"/>
</dbReference>
<sequence length="325" mass="33788">MVTVATLVAAVAACGGPPTDAGDTTASAAPTAIENCGQRVTVTTAPRRAITLEQNATEILLSLGLADRMVGTSYQTDPVLPALADEYRTVPVLAKLYPAREAVLTAKPDFLYSTFTSAYAPDAAGPRADHAALGIPAYLSPFACENPADGRATMTFDALFDQIREVATLFGVPDRGDELVAEQRKRLDAAVATGTSSHGTSALWYYSGTSTPYVAGRNGVPAAISTLLGLDNVYGDAEQTWPAGSWETIASRDPDVIVLADLTRGGDGDSAASKIAYLKKNPATARLTAVRGNRFVTVSGSSMDPSIRSVDAVEQVSAGLGTVRS</sequence>
<comment type="similarity">
    <text evidence="1">Belongs to the bacterial solute-binding protein 8 family.</text>
</comment>
<evidence type="ECO:0000313" key="3">
    <source>
        <dbReference type="EMBL" id="GAA0242214.1"/>
    </source>
</evidence>
<protein>
    <submittedName>
        <fullName evidence="3">ABC transporter substrate-binding protein</fullName>
    </submittedName>
</protein>
<dbReference type="PANTHER" id="PTHR30535:SF7">
    <property type="entry name" value="IRON(III) DICITRATE-BINDING PROTEIN"/>
    <property type="match status" value="1"/>
</dbReference>
<dbReference type="SUPFAM" id="SSF53807">
    <property type="entry name" value="Helical backbone' metal receptor"/>
    <property type="match status" value="1"/>
</dbReference>
<accession>A0ABP3DWR4</accession>
<evidence type="ECO:0000313" key="4">
    <source>
        <dbReference type="Proteomes" id="UP001500967"/>
    </source>
</evidence>
<evidence type="ECO:0000259" key="2">
    <source>
        <dbReference type="PROSITE" id="PS50983"/>
    </source>
</evidence>
<proteinExistence type="inferred from homology"/>